<dbReference type="Gene3D" id="2.130.10.10">
    <property type="entry name" value="YVTN repeat-like/Quinoprotein amine dehydrogenase"/>
    <property type="match status" value="2"/>
</dbReference>
<dbReference type="GO" id="GO:0030864">
    <property type="term" value="C:cortical actin cytoskeleton"/>
    <property type="evidence" value="ECO:0007669"/>
    <property type="project" value="TreeGrafter"/>
</dbReference>
<dbReference type="PANTHER" id="PTHR19856">
    <property type="entry name" value="WD-REPEATCONTAINING PROTEIN WDR1"/>
    <property type="match status" value="1"/>
</dbReference>
<proteinExistence type="predicted"/>
<dbReference type="Pfam" id="PF00400">
    <property type="entry name" value="WD40"/>
    <property type="match status" value="6"/>
</dbReference>
<accession>A0A7S3NKJ6</accession>
<name>A0A7S3NKJ6_9STRA</name>
<evidence type="ECO:0000256" key="2">
    <source>
        <dbReference type="ARBA" id="ARBA00022737"/>
    </source>
</evidence>
<feature type="repeat" description="WD" evidence="3">
    <location>
        <begin position="492"/>
        <end position="533"/>
    </location>
</feature>
<evidence type="ECO:0000256" key="3">
    <source>
        <dbReference type="PROSITE-ProRule" id="PRU00221"/>
    </source>
</evidence>
<reference evidence="4" key="1">
    <citation type="submission" date="2021-01" db="EMBL/GenBank/DDBJ databases">
        <authorList>
            <person name="Corre E."/>
            <person name="Pelletier E."/>
            <person name="Niang G."/>
            <person name="Scheremetjew M."/>
            <person name="Finn R."/>
            <person name="Kale V."/>
            <person name="Holt S."/>
            <person name="Cochrane G."/>
            <person name="Meng A."/>
            <person name="Brown T."/>
            <person name="Cohen L."/>
        </authorList>
    </citation>
    <scope>NUCLEOTIDE SEQUENCE</scope>
    <source>
        <strain evidence="4">CCMP1510</strain>
    </source>
</reference>
<feature type="repeat" description="WD" evidence="3">
    <location>
        <begin position="536"/>
        <end position="571"/>
    </location>
</feature>
<dbReference type="GO" id="GO:0030042">
    <property type="term" value="P:actin filament depolymerization"/>
    <property type="evidence" value="ECO:0007669"/>
    <property type="project" value="TreeGrafter"/>
</dbReference>
<dbReference type="PROSITE" id="PS00678">
    <property type="entry name" value="WD_REPEATS_1"/>
    <property type="match status" value="2"/>
</dbReference>
<dbReference type="SMART" id="SM00320">
    <property type="entry name" value="WD40"/>
    <property type="match status" value="11"/>
</dbReference>
<dbReference type="SUPFAM" id="SSF50969">
    <property type="entry name" value="YVTN repeat-like/Quinoprotein amine dehydrogenase"/>
    <property type="match status" value="1"/>
</dbReference>
<evidence type="ECO:0000256" key="1">
    <source>
        <dbReference type="ARBA" id="ARBA00022574"/>
    </source>
</evidence>
<feature type="repeat" description="WD" evidence="3">
    <location>
        <begin position="50"/>
        <end position="81"/>
    </location>
</feature>
<dbReference type="InterPro" id="IPR001680">
    <property type="entry name" value="WD40_rpt"/>
</dbReference>
<feature type="repeat" description="WD" evidence="3">
    <location>
        <begin position="181"/>
        <end position="222"/>
    </location>
</feature>
<dbReference type="InterPro" id="IPR036322">
    <property type="entry name" value="WD40_repeat_dom_sf"/>
</dbReference>
<dbReference type="GO" id="GO:0051015">
    <property type="term" value="F:actin filament binding"/>
    <property type="evidence" value="ECO:0007669"/>
    <property type="project" value="TreeGrafter"/>
</dbReference>
<keyword evidence="1 3" id="KW-0853">WD repeat</keyword>
<dbReference type="EMBL" id="HBIJ01006277">
    <property type="protein sequence ID" value="CAE0363664.1"/>
    <property type="molecule type" value="Transcribed_RNA"/>
</dbReference>
<dbReference type="PROSITE" id="PS50294">
    <property type="entry name" value="WD_REPEATS_REGION"/>
    <property type="match status" value="5"/>
</dbReference>
<dbReference type="InterPro" id="IPR015943">
    <property type="entry name" value="WD40/YVTN_repeat-like_dom_sf"/>
</dbReference>
<dbReference type="PROSITE" id="PS50082">
    <property type="entry name" value="WD_REPEATS_2"/>
    <property type="match status" value="5"/>
</dbReference>
<evidence type="ECO:0008006" key="5">
    <source>
        <dbReference type="Google" id="ProtNLM"/>
    </source>
</evidence>
<feature type="repeat" description="WD" evidence="3">
    <location>
        <begin position="229"/>
        <end position="274"/>
    </location>
</feature>
<dbReference type="InterPro" id="IPR019775">
    <property type="entry name" value="WD40_repeat_CS"/>
</dbReference>
<dbReference type="AlphaFoldDB" id="A0A7S3NKJ6"/>
<dbReference type="SUPFAM" id="SSF50978">
    <property type="entry name" value="WD40 repeat-like"/>
    <property type="match status" value="2"/>
</dbReference>
<organism evidence="4">
    <name type="scientific">Aureoumbra lagunensis</name>
    <dbReference type="NCBI Taxonomy" id="44058"/>
    <lineage>
        <taxon>Eukaryota</taxon>
        <taxon>Sar</taxon>
        <taxon>Stramenopiles</taxon>
        <taxon>Ochrophyta</taxon>
        <taxon>Pelagophyceae</taxon>
        <taxon>Pelagomonadales</taxon>
        <taxon>Aureoumbra</taxon>
    </lineage>
</organism>
<protein>
    <recommendedName>
        <fullName evidence="5">Anaphase-promoting complex subunit 4 WD40 domain-containing protein</fullName>
    </recommendedName>
</protein>
<dbReference type="InterPro" id="IPR011044">
    <property type="entry name" value="Quino_amine_DH_bsu"/>
</dbReference>
<gene>
    <name evidence="4" type="ORF">ALAG00032_LOCUS4405</name>
</gene>
<dbReference type="FunFam" id="2.130.10.10:FF:000102">
    <property type="entry name" value="Actin-interacting protein 1"/>
    <property type="match status" value="1"/>
</dbReference>
<evidence type="ECO:0000313" key="4">
    <source>
        <dbReference type="EMBL" id="CAE0363664.1"/>
    </source>
</evidence>
<dbReference type="CDD" id="cd00200">
    <property type="entry name" value="WD40"/>
    <property type="match status" value="1"/>
</dbReference>
<keyword evidence="2" id="KW-0677">Repeat</keyword>
<dbReference type="PANTHER" id="PTHR19856:SF0">
    <property type="entry name" value="WD REPEAT-CONTAINING PROTEIN 1"/>
    <property type="match status" value="1"/>
</dbReference>
<sequence>MIERYVPGPSMERGHALNVYCHPKESKLIYGFGKFVIVRSLEDASDNFVYRGHKYAIGAAQFSPNGNWIASVDAGGFLRVWAWDNPEHTTKLEVQVMGAAILDLCWDFESKRICVVGDGKGIVAKCITWDTGNAVGEMVGHNKKVLSCAFRPSRPMRIVTGAEDFRIVFYKGPPFKMDHSCTDHKNYVNCVRYNPDGSMFASVGSDKKIILYDGVEGTMLRECKAKNALKHHQGSIYSVCWHPTGKEEQNILVTVSADKTVKSWNIDSGSLQTSFSLGTTVGDMLNCILWPSTMEAPITFSLDGRLHYLNSDLTSVTKVIQAPRAPISCMTVCANNTSAIIGCNDGTIFKLLAHGEFQKFSNAALNKEAQKPCHAGKITCLCAFGTDGVATAGFDDKLKFAHLETGAYANDGLKLDGQPVDLCSSSDHSRVYTATTKGIAIVSESSGIQKFVPVSYDPTAITISDSIGLIVGAKDGILRILDPDSLNEIRTLPPHRGEITVLVLSPDKSRLAVGDADRDIKIYDLPNLNILVQSTWRFHTSRVTALAWRPDSAFLASAASDENIFIWDVQNPSTPPIKFDFTHKDGVTALSFLDQDHLLSAGNDANVLKWKPFT</sequence>